<dbReference type="InterPro" id="IPR011051">
    <property type="entry name" value="RmlC_Cupin_sf"/>
</dbReference>
<protein>
    <recommendedName>
        <fullName evidence="3">Cupin domain-containing protein</fullName>
    </recommendedName>
</protein>
<organism evidence="1 2">
    <name type="scientific">Pseudonocardia humida</name>
    <dbReference type="NCBI Taxonomy" id="2800819"/>
    <lineage>
        <taxon>Bacteria</taxon>
        <taxon>Bacillati</taxon>
        <taxon>Actinomycetota</taxon>
        <taxon>Actinomycetes</taxon>
        <taxon>Pseudonocardiales</taxon>
        <taxon>Pseudonocardiaceae</taxon>
        <taxon>Pseudonocardia</taxon>
    </lineage>
</organism>
<gene>
    <name evidence="1" type="ORF">KDL28_32915</name>
</gene>
<evidence type="ECO:0000313" key="1">
    <source>
        <dbReference type="EMBL" id="MCO1659876.1"/>
    </source>
</evidence>
<evidence type="ECO:0000313" key="2">
    <source>
        <dbReference type="Proteomes" id="UP001165283"/>
    </source>
</evidence>
<dbReference type="RefSeq" id="WP_252444961.1">
    <property type="nucleotide sequence ID" value="NZ_JAGSOV010000072.1"/>
</dbReference>
<dbReference type="SUPFAM" id="SSF51182">
    <property type="entry name" value="RmlC-like cupins"/>
    <property type="match status" value="1"/>
</dbReference>
<evidence type="ECO:0008006" key="3">
    <source>
        <dbReference type="Google" id="ProtNLM"/>
    </source>
</evidence>
<comment type="caution">
    <text evidence="1">The sequence shown here is derived from an EMBL/GenBank/DDBJ whole genome shotgun (WGS) entry which is preliminary data.</text>
</comment>
<proteinExistence type="predicted"/>
<reference evidence="1" key="1">
    <citation type="submission" date="2021-04" db="EMBL/GenBank/DDBJ databases">
        <title>Pseudonocardia sp. nov., isolated from sandy soil of mangrove forest.</title>
        <authorList>
            <person name="Zan Z."/>
            <person name="Huang R."/>
            <person name="Liu W."/>
        </authorList>
    </citation>
    <scope>NUCLEOTIDE SEQUENCE</scope>
    <source>
        <strain evidence="1">S2-4</strain>
    </source>
</reference>
<accession>A0ABT1AA90</accession>
<dbReference type="InterPro" id="IPR014710">
    <property type="entry name" value="RmlC-like_jellyroll"/>
</dbReference>
<dbReference type="EMBL" id="JAGSOV010000072">
    <property type="protein sequence ID" value="MCO1659876.1"/>
    <property type="molecule type" value="Genomic_DNA"/>
</dbReference>
<sequence>MAATTRAEAPVAIEGDGVELRRRDIGGGMSVAFVHLPAGADLAPALVGLPGDLCPCPHWGYLLGGRVEMRTKDGAEVYEAGQAFYWSPGHAPRALEDTDYVDFSPTSEFDAVIAHITRGAGADAG</sequence>
<name>A0ABT1AA90_9PSEU</name>
<dbReference type="Gene3D" id="2.60.120.10">
    <property type="entry name" value="Jelly Rolls"/>
    <property type="match status" value="1"/>
</dbReference>
<keyword evidence="2" id="KW-1185">Reference proteome</keyword>
<dbReference type="Proteomes" id="UP001165283">
    <property type="component" value="Unassembled WGS sequence"/>
</dbReference>